<dbReference type="InterPro" id="IPR036020">
    <property type="entry name" value="WW_dom_sf"/>
</dbReference>
<feature type="compositionally biased region" description="Low complexity" evidence="1">
    <location>
        <begin position="316"/>
        <end position="337"/>
    </location>
</feature>
<dbReference type="SUPFAM" id="SSF51045">
    <property type="entry name" value="WW domain"/>
    <property type="match status" value="1"/>
</dbReference>
<dbReference type="SMART" id="SM00456">
    <property type="entry name" value="WW"/>
    <property type="match status" value="1"/>
</dbReference>
<feature type="domain" description="WW" evidence="2">
    <location>
        <begin position="377"/>
        <end position="411"/>
    </location>
</feature>
<dbReference type="EMBL" id="MN740632">
    <property type="protein sequence ID" value="QHU36046.1"/>
    <property type="molecule type" value="Genomic_DNA"/>
</dbReference>
<evidence type="ECO:0000256" key="1">
    <source>
        <dbReference type="SAM" id="MobiDB-lite"/>
    </source>
</evidence>
<dbReference type="PROSITE" id="PS01159">
    <property type="entry name" value="WW_DOMAIN_1"/>
    <property type="match status" value="1"/>
</dbReference>
<organism evidence="3">
    <name type="scientific">viral metagenome</name>
    <dbReference type="NCBI Taxonomy" id="1070528"/>
    <lineage>
        <taxon>unclassified sequences</taxon>
        <taxon>metagenomes</taxon>
        <taxon>organismal metagenomes</taxon>
    </lineage>
</organism>
<dbReference type="InterPro" id="IPR001202">
    <property type="entry name" value="WW_dom"/>
</dbReference>
<feature type="region of interest" description="Disordered" evidence="1">
    <location>
        <begin position="316"/>
        <end position="338"/>
    </location>
</feature>
<evidence type="ECO:0000313" key="3">
    <source>
        <dbReference type="EMBL" id="QHU36046.1"/>
    </source>
</evidence>
<name>A0A6C0LYW6_9ZZZZ</name>
<proteinExistence type="predicted"/>
<reference evidence="3" key="1">
    <citation type="journal article" date="2020" name="Nature">
        <title>Giant virus diversity and host interactions through global metagenomics.</title>
        <authorList>
            <person name="Schulz F."/>
            <person name="Roux S."/>
            <person name="Paez-Espino D."/>
            <person name="Jungbluth S."/>
            <person name="Walsh D.A."/>
            <person name="Denef V.J."/>
            <person name="McMahon K.D."/>
            <person name="Konstantinidis K.T."/>
            <person name="Eloe-Fadrosh E.A."/>
            <person name="Kyrpides N.C."/>
            <person name="Woyke T."/>
        </authorList>
    </citation>
    <scope>NUCLEOTIDE SEQUENCE</scope>
    <source>
        <strain evidence="3">GVMAG-S-1035124-57</strain>
    </source>
</reference>
<dbReference type="AlphaFoldDB" id="A0A6C0LYW6"/>
<evidence type="ECO:0000259" key="2">
    <source>
        <dbReference type="PROSITE" id="PS50020"/>
    </source>
</evidence>
<sequence length="541" mass="60784">MLELYTALMSELLDEVYLTHGLPDSQLIRYQLIRYINNFFVNPRNFIKCIKARMVQENNEAFSFGQVITTTTTETSGIYNNDNLFVVNKFLSEPKLQEKWFEFVKSLQDTIDNMFDSHIDMVTQVKGRRRYDLTNPKDIEYLRDYINRLKEGDGLGKNALHKALDRIIQWQKDETTGKPTPSSFLKDIIKQVEDNYPAAAAEINKPKLTTLTTLTDDKQKQLKIYTSFVSDSATLYIYNPNGKFIIANTFADKSAQNVRGGLKQIHPIITRSFVYSNLQVGTYILVLESFPEQYRSDELILTVSDPNKLPEVETRAAATTGAAATPRAAATGETGETTVDRSYAPEGWVFQGNVWKGPTGGYMPVDTYKPRPGAAADQLPEGWKALTDPASGKIYYANITTEQSQWERPVASAEINKPKLTANKNTLKRGESVSITPSFESDSATLYVTFNGKTMEANSDVDGSAIDVRGGLKQIHKKQFTYFNLPAGEYTFQLIEFPNIQHQSDPLKITVSEATEAGAVASSRPRVDLLQQLVDMDEKNK</sequence>
<dbReference type="CDD" id="cd00201">
    <property type="entry name" value="WW"/>
    <property type="match status" value="1"/>
</dbReference>
<dbReference type="PROSITE" id="PS50020">
    <property type="entry name" value="WW_DOMAIN_2"/>
    <property type="match status" value="1"/>
</dbReference>
<dbReference type="Pfam" id="PF00397">
    <property type="entry name" value="WW"/>
    <property type="match status" value="1"/>
</dbReference>
<dbReference type="Gene3D" id="2.20.70.10">
    <property type="match status" value="1"/>
</dbReference>
<accession>A0A6C0LYW6</accession>
<protein>
    <recommendedName>
        <fullName evidence="2">WW domain-containing protein</fullName>
    </recommendedName>
</protein>